<dbReference type="SUPFAM" id="SSF81301">
    <property type="entry name" value="Nucleotidyltransferase"/>
    <property type="match status" value="1"/>
</dbReference>
<dbReference type="Gene3D" id="3.30.390.10">
    <property type="entry name" value="Enolase-like, N-terminal domain"/>
    <property type="match status" value="1"/>
</dbReference>
<dbReference type="SUPFAM" id="SSF54826">
    <property type="entry name" value="Enolase N-terminal domain-like"/>
    <property type="match status" value="1"/>
</dbReference>
<proteinExistence type="inferred from homology"/>
<accession>A0A336NAQ6</accession>
<dbReference type="SFLD" id="SFLDS00001">
    <property type="entry name" value="Enolase"/>
    <property type="match status" value="1"/>
</dbReference>
<dbReference type="GO" id="GO:0000287">
    <property type="term" value="F:magnesium ion binding"/>
    <property type="evidence" value="ECO:0007669"/>
    <property type="project" value="UniProtKB-UniRule"/>
</dbReference>
<comment type="pathway">
    <text evidence="4">Quinol/quinone metabolism; 1,4-dihydroxy-2-naphthoate biosynthesis; 1,4-dihydroxy-2-naphthoate from chorismate: step 4/7.</text>
</comment>
<dbReference type="Pfam" id="PF13378">
    <property type="entry name" value="MR_MLE_C"/>
    <property type="match status" value="1"/>
</dbReference>
<dbReference type="Proteomes" id="UP000253728">
    <property type="component" value="Unassembled WGS sequence"/>
</dbReference>
<evidence type="ECO:0000256" key="5">
    <source>
        <dbReference type="NCBIfam" id="TIGR01927"/>
    </source>
</evidence>
<dbReference type="GO" id="GO:0009234">
    <property type="term" value="P:menaquinone biosynthetic process"/>
    <property type="evidence" value="ECO:0007669"/>
    <property type="project" value="UniProtKB-UniRule"/>
</dbReference>
<feature type="binding site" evidence="4">
    <location>
        <position position="326"/>
    </location>
    <ligand>
        <name>Mg(2+)</name>
        <dbReference type="ChEBI" id="CHEBI:18420"/>
    </ligand>
</feature>
<keyword evidence="3 4" id="KW-0456">Lyase</keyword>
<keyword evidence="2 4" id="KW-0460">Magnesium</keyword>
<sequence>MDFGLTETMIKKIGWHLRHFPHVEMAILFGSRGKGNFREDSDIDLALKGDGITDEMLHDIQQTLSQTTIPCKFDLVIHDKITDPALLEHIQRVGKIFYEKKNCAIQHRRYQLFRYSIPVDSQLILRNRFLKKREGLLVKVCCGQNEGWGEIAPLPGFSHETLDEAQAQAIEWLEKWDQSRSCNVKLDLTADLYPSVAFGLSCALMEMKGRLDDEGNYRTAPLCYGDPDELYEPLDQMQGEKVAKVKVGMYEANRDGLIADMLLEAIPDLQLRLDANRSWTPAKAQMFAKYVKPEHRARIQFIEEPCKTREESRQFAAETGINIAWDESVREPYFRVEKEPHLAAIVIKPTLVGSIERCAELIAQAHALGIKAVISSSIESSFGLTQLARMAQQYTPNVTPGLDTLDLMDYQVVRTWPGSELPVVGLDSEFVTEVILD</sequence>
<dbReference type="SFLD" id="SFLDF00009">
    <property type="entry name" value="o-succinylbenzoate_synthase"/>
    <property type="match status" value="1"/>
</dbReference>
<dbReference type="InterPro" id="IPR010196">
    <property type="entry name" value="OSB_synthase_MenC1"/>
</dbReference>
<reference evidence="7 8" key="1">
    <citation type="submission" date="2018-06" db="EMBL/GenBank/DDBJ databases">
        <authorList>
            <consortium name="Pathogen Informatics"/>
            <person name="Doyle S."/>
        </authorList>
    </citation>
    <scope>NUCLEOTIDE SEQUENCE [LARGE SCALE GENOMIC DNA]</scope>
    <source>
        <strain evidence="7 8">NCTC5908</strain>
    </source>
</reference>
<dbReference type="InterPro" id="IPR036849">
    <property type="entry name" value="Enolase-like_C_sf"/>
</dbReference>
<dbReference type="CDD" id="cd03320">
    <property type="entry name" value="OSBS"/>
    <property type="match status" value="1"/>
</dbReference>
<evidence type="ECO:0000256" key="2">
    <source>
        <dbReference type="ARBA" id="ARBA00022842"/>
    </source>
</evidence>
<protein>
    <recommendedName>
        <fullName evidence="4 5">o-succinylbenzoate synthase</fullName>
        <shortName evidence="4">OSB synthase</shortName>
        <shortName evidence="4">OSBS</shortName>
        <ecNumber evidence="4 5">4.2.1.113</ecNumber>
    </recommendedName>
    <alternativeName>
        <fullName evidence="4">4-(2'-carboxyphenyl)-4-oxybutyric acid synthase</fullName>
    </alternativeName>
    <alternativeName>
        <fullName evidence="4">o-succinylbenzoic acid synthase</fullName>
    </alternativeName>
</protein>
<dbReference type="UniPathway" id="UPA01057">
    <property type="reaction ID" value="UER00165"/>
</dbReference>
<name>A0A336NAQ6_AGGAP</name>
<feature type="binding site" evidence="4">
    <location>
        <position position="303"/>
    </location>
    <ligand>
        <name>Mg(2+)</name>
        <dbReference type="ChEBI" id="CHEBI:18420"/>
    </ligand>
</feature>
<dbReference type="InterPro" id="IPR041633">
    <property type="entry name" value="Polbeta"/>
</dbReference>
<dbReference type="Pfam" id="PF21508">
    <property type="entry name" value="MenC_N"/>
    <property type="match status" value="1"/>
</dbReference>
<dbReference type="UniPathway" id="UPA00079"/>
<gene>
    <name evidence="4 7" type="primary">menC</name>
    <name evidence="7" type="ORF">NCTC5908_01794</name>
</gene>
<feature type="binding site" evidence="4">
    <location>
        <position position="274"/>
    </location>
    <ligand>
        <name>Mg(2+)</name>
        <dbReference type="ChEBI" id="CHEBI:18420"/>
    </ligand>
</feature>
<dbReference type="PANTHER" id="PTHR48073">
    <property type="entry name" value="O-SUCCINYLBENZOATE SYNTHASE-RELATED"/>
    <property type="match status" value="1"/>
</dbReference>
<dbReference type="EMBL" id="UFSP01000003">
    <property type="protein sequence ID" value="SSZ29982.1"/>
    <property type="molecule type" value="Genomic_DNA"/>
</dbReference>
<dbReference type="InterPro" id="IPR029017">
    <property type="entry name" value="Enolase-like_N"/>
</dbReference>
<evidence type="ECO:0000256" key="4">
    <source>
        <dbReference type="HAMAP-Rule" id="MF_00470"/>
    </source>
</evidence>
<evidence type="ECO:0000313" key="8">
    <source>
        <dbReference type="Proteomes" id="UP000253728"/>
    </source>
</evidence>
<dbReference type="Pfam" id="PF18765">
    <property type="entry name" value="Polbeta"/>
    <property type="match status" value="1"/>
</dbReference>
<dbReference type="SUPFAM" id="SSF51604">
    <property type="entry name" value="Enolase C-terminal domain-like"/>
    <property type="match status" value="1"/>
</dbReference>
<feature type="active site" description="Proton donor" evidence="4">
    <location>
        <position position="246"/>
    </location>
</feature>
<dbReference type="InterPro" id="IPR041338">
    <property type="entry name" value="OSBS_N"/>
</dbReference>
<dbReference type="SFLD" id="SFLDG00180">
    <property type="entry name" value="muconate_cycloisomerase"/>
    <property type="match status" value="1"/>
</dbReference>
<feature type="active site" description="Proton acceptor" evidence="4">
    <location>
        <position position="348"/>
    </location>
</feature>
<evidence type="ECO:0000256" key="3">
    <source>
        <dbReference type="ARBA" id="ARBA00023239"/>
    </source>
</evidence>
<dbReference type="AlphaFoldDB" id="A0A336NAQ6"/>
<comment type="catalytic activity">
    <reaction evidence="4">
        <text>(1R,6R)-6-hydroxy-2-succinyl-cyclohexa-2,4-diene-1-carboxylate = 2-succinylbenzoate + H2O</text>
        <dbReference type="Rhea" id="RHEA:10196"/>
        <dbReference type="ChEBI" id="CHEBI:15377"/>
        <dbReference type="ChEBI" id="CHEBI:18325"/>
        <dbReference type="ChEBI" id="CHEBI:58689"/>
        <dbReference type="EC" id="4.2.1.113"/>
    </reaction>
</comment>
<evidence type="ECO:0000256" key="1">
    <source>
        <dbReference type="ARBA" id="ARBA00022723"/>
    </source>
</evidence>
<comment type="function">
    <text evidence="4">Converts 2-succinyl-6-hydroxy-2,4-cyclohexadiene-1-carboxylate (SHCHC) to 2-succinylbenzoate (OSB).</text>
</comment>
<dbReference type="InterPro" id="IPR013342">
    <property type="entry name" value="Mandelate_racemase_C"/>
</dbReference>
<dbReference type="GO" id="GO:0043748">
    <property type="term" value="F:O-succinylbenzoate synthase activity"/>
    <property type="evidence" value="ECO:0007669"/>
    <property type="project" value="UniProtKB-EC"/>
</dbReference>
<organism evidence="7 8">
    <name type="scientific">Aggregatibacter aphrophilus</name>
    <name type="common">Haemophilus aphrophilus</name>
    <dbReference type="NCBI Taxonomy" id="732"/>
    <lineage>
        <taxon>Bacteria</taxon>
        <taxon>Pseudomonadati</taxon>
        <taxon>Pseudomonadota</taxon>
        <taxon>Gammaproteobacteria</taxon>
        <taxon>Pasteurellales</taxon>
        <taxon>Pasteurellaceae</taxon>
        <taxon>Aggregatibacter</taxon>
    </lineage>
</organism>
<dbReference type="STRING" id="732.ADJ80_05005"/>
<dbReference type="CDD" id="cd05403">
    <property type="entry name" value="NT_KNTase_like"/>
    <property type="match status" value="1"/>
</dbReference>
<dbReference type="Gene3D" id="3.30.460.10">
    <property type="entry name" value="Beta Polymerase, domain 2"/>
    <property type="match status" value="1"/>
</dbReference>
<dbReference type="NCBIfam" id="TIGR01927">
    <property type="entry name" value="menC_gam_Gplu"/>
    <property type="match status" value="1"/>
</dbReference>
<keyword evidence="1 4" id="KW-0479">Metal-binding</keyword>
<dbReference type="InterPro" id="IPR029065">
    <property type="entry name" value="Enolase_C-like"/>
</dbReference>
<comment type="pathway">
    <text evidence="4">Quinol/quinone metabolism; menaquinone biosynthesis.</text>
</comment>
<dbReference type="InterPro" id="IPR043519">
    <property type="entry name" value="NT_sf"/>
</dbReference>
<evidence type="ECO:0000259" key="6">
    <source>
        <dbReference type="SMART" id="SM00922"/>
    </source>
</evidence>
<comment type="similarity">
    <text evidence="4">Belongs to the mandelate racemase/muconate lactonizing enzyme family. MenC type 1 subfamily.</text>
</comment>
<dbReference type="PANTHER" id="PTHR48073:SF2">
    <property type="entry name" value="O-SUCCINYLBENZOATE SYNTHASE"/>
    <property type="match status" value="1"/>
</dbReference>
<dbReference type="SMART" id="SM00922">
    <property type="entry name" value="MR_MLE"/>
    <property type="match status" value="1"/>
</dbReference>
<dbReference type="Gene3D" id="3.20.20.120">
    <property type="entry name" value="Enolase-like C-terminal domain"/>
    <property type="match status" value="1"/>
</dbReference>
<feature type="domain" description="Mandelate racemase/muconate lactonizing enzyme C-terminal" evidence="6">
    <location>
        <begin position="227"/>
        <end position="322"/>
    </location>
</feature>
<comment type="cofactor">
    <cofactor evidence="4">
        <name>a divalent metal cation</name>
        <dbReference type="ChEBI" id="CHEBI:60240"/>
    </cofactor>
</comment>
<keyword evidence="4" id="KW-0474">Menaquinone biosynthesis</keyword>
<dbReference type="NCBIfam" id="NF003473">
    <property type="entry name" value="PRK05105.1"/>
    <property type="match status" value="1"/>
</dbReference>
<dbReference type="EC" id="4.2.1.113" evidence="4 5"/>
<evidence type="ECO:0000313" key="7">
    <source>
        <dbReference type="EMBL" id="SSZ29982.1"/>
    </source>
</evidence>
<dbReference type="HAMAP" id="MF_00470">
    <property type="entry name" value="MenC_1"/>
    <property type="match status" value="1"/>
</dbReference>